<gene>
    <name evidence="3" type="ORF">AB4876_10225</name>
</gene>
<dbReference type="Pfam" id="PF00589">
    <property type="entry name" value="Phage_integrase"/>
    <property type="match status" value="1"/>
</dbReference>
<proteinExistence type="predicted"/>
<dbReference type="InterPro" id="IPR013762">
    <property type="entry name" value="Integrase-like_cat_sf"/>
</dbReference>
<keyword evidence="4" id="KW-1185">Reference proteome</keyword>
<comment type="caution">
    <text evidence="3">The sequence shown here is derived from an EMBL/GenBank/DDBJ whole genome shotgun (WGS) entry which is preliminary data.</text>
</comment>
<evidence type="ECO:0000313" key="3">
    <source>
        <dbReference type="EMBL" id="MEX1669289.1"/>
    </source>
</evidence>
<reference evidence="3 4" key="1">
    <citation type="journal article" date="2011" name="Int. J. Syst. Evol. Microbiol.">
        <title>Zhongshania antarctica gen. nov., sp. nov. and Zhongshania guokunii sp. nov., gammaproteobacteria respectively isolated from coastal attached (fast) ice and surface seawater of the Antarctic.</title>
        <authorList>
            <person name="Li H.J."/>
            <person name="Zhang X.Y."/>
            <person name="Chen C.X."/>
            <person name="Zhang Y.J."/>
            <person name="Gao Z.M."/>
            <person name="Yu Y."/>
            <person name="Chen X.L."/>
            <person name="Chen B."/>
            <person name="Zhang Y.Z."/>
        </authorList>
    </citation>
    <scope>NUCLEOTIDE SEQUENCE [LARGE SCALE GENOMIC DNA]</scope>
    <source>
        <strain evidence="3 4">ZS6-22T</strain>
    </source>
</reference>
<organism evidence="3 4">
    <name type="scientific">Zhongshania guokunii</name>
    <dbReference type="NCBI Taxonomy" id="641783"/>
    <lineage>
        <taxon>Bacteria</taxon>
        <taxon>Pseudomonadati</taxon>
        <taxon>Pseudomonadota</taxon>
        <taxon>Gammaproteobacteria</taxon>
        <taxon>Cellvibrionales</taxon>
        <taxon>Spongiibacteraceae</taxon>
        <taxon>Zhongshania</taxon>
    </lineage>
</organism>
<evidence type="ECO:0000259" key="2">
    <source>
        <dbReference type="Pfam" id="PF00589"/>
    </source>
</evidence>
<protein>
    <submittedName>
        <fullName evidence="3">Tyrosine-type recombinase/integrase</fullName>
    </submittedName>
</protein>
<sequence length="682" mass="77886">MNDDANFGYKTKPINSEDSIEAITPDERDEFSEREYLCDSDLVSDDSLLVATNLSKLPVSEWHRIQVSSRSYFMDLFWDFQDEVAYQGCFRYSFDKKLPDGSLLTDQKNEQLALFFRALIHYYLPHNDLISRNRLSSYTSTVKAASNCYHIACWLICNGLFESRQNSKIRTAPSISQVEIDQFVRKLPEGFSFGQAKSIIAMLENWYDLSRAGMLPVEFSLLVSAKKGRSIFDILPDYEQSMGWQPIAADVLYPLVTGSLRFMEERAEDIVSVVEAWAIGRERGSDAKSRSYCQSLEVKKWTQKKEVDLLFKDKDGRRWLDVPQEDHYGNFRVAWVYEIARALSAACWVLIIFPMGFRRSEVCELEVGCTRLANEQMDEYRIKATIFKTSEGSSGDPVELPCPAVTHLAVKTLERLTSFTRAPGETKLFTNLRHGRQRYVGNIIDDLDLLCTFLEIPDVPHSHQFRKTIASFFVYQNPQNIYLLKRLFSHASLRMTMKYITSIKTISREIKEYISINNRELLGDLFQSALDGCLGGRGGNKISRIVREGFKGLSEEDVMESAETYVEALLDSGVAMLHRTPLCICTKTPSLTQKAPCDPVIPSVQSQLHPRIEMCTPWDCNFAAFTPADEASVRVDIDFHVRLLQRQSLSESQRKISKRIINRGNEILSELRPERLTLSGAS</sequence>
<dbReference type="Proteomes" id="UP001557485">
    <property type="component" value="Unassembled WGS sequence"/>
</dbReference>
<dbReference type="InterPro" id="IPR011010">
    <property type="entry name" value="DNA_brk_join_enz"/>
</dbReference>
<accession>A0ABV3U5W1</accession>
<dbReference type="Gene3D" id="1.10.443.10">
    <property type="entry name" value="Intergrase catalytic core"/>
    <property type="match status" value="1"/>
</dbReference>
<dbReference type="InterPro" id="IPR002104">
    <property type="entry name" value="Integrase_catalytic"/>
</dbReference>
<evidence type="ECO:0000313" key="4">
    <source>
        <dbReference type="Proteomes" id="UP001557485"/>
    </source>
</evidence>
<keyword evidence="1" id="KW-0233">DNA recombination</keyword>
<feature type="domain" description="Tyr recombinase" evidence="2">
    <location>
        <begin position="343"/>
        <end position="502"/>
    </location>
</feature>
<evidence type="ECO:0000256" key="1">
    <source>
        <dbReference type="ARBA" id="ARBA00023172"/>
    </source>
</evidence>
<dbReference type="EMBL" id="JBFRYA010000007">
    <property type="protein sequence ID" value="MEX1669289.1"/>
    <property type="molecule type" value="Genomic_DNA"/>
</dbReference>
<dbReference type="RefSeq" id="WP_368381560.1">
    <property type="nucleotide sequence ID" value="NZ_JBFRYA010000007.1"/>
</dbReference>
<name>A0ABV3U5W1_9GAMM</name>
<dbReference type="SUPFAM" id="SSF56349">
    <property type="entry name" value="DNA breaking-rejoining enzymes"/>
    <property type="match status" value="1"/>
</dbReference>